<evidence type="ECO:0000313" key="6">
    <source>
        <dbReference type="Proteomes" id="UP000683417"/>
    </source>
</evidence>
<dbReference type="InterPro" id="IPR029191">
    <property type="entry name" value="Uds1"/>
</dbReference>
<evidence type="ECO:0000256" key="2">
    <source>
        <dbReference type="SAM" id="MobiDB-lite"/>
    </source>
</evidence>
<evidence type="ECO:0000313" key="5">
    <source>
        <dbReference type="EMBL" id="CAD6503334.1"/>
    </source>
</evidence>
<feature type="coiled-coil region" evidence="1">
    <location>
        <begin position="699"/>
        <end position="789"/>
    </location>
</feature>
<feature type="compositionally biased region" description="Polar residues" evidence="2">
    <location>
        <begin position="40"/>
        <end position="59"/>
    </location>
</feature>
<dbReference type="Pfam" id="PF15456">
    <property type="entry name" value="Uds1"/>
    <property type="match status" value="1"/>
</dbReference>
<dbReference type="Pfam" id="PF25078">
    <property type="entry name" value="DUF7801"/>
    <property type="match status" value="2"/>
</dbReference>
<sequence length="905" mass="102991">MSSGNTSGYNMLQPRQSQTIKPKFRNSSQNGTGVEIDENLTINSDPNGYNIDNTAGSRTSYREPSSKVILEGYRREITSSMEEANAAPKLQQSEEKRHVNDPIQIHLLSETALSDSKEYKILTQEEVEIQKKLSQSITYRIEQTKQNLAIQCKYRDATKTISKLYSPTSLDGKQRRSTARSNQNFMASTQEADQEILQSEKKCEELAAELFRLEKQLSVSQTALLKHTAGILQLTHKSSQPLSAELDGANDDYTYSNPKNGTGTLKDDFLFDERSLYRELGMLNDRDSSLINSDAQAAKFSEITTKLGKLYEKLRNTIIEIDPERENSLSSSNSIVTDDKSNEILQKNLEYLDKGISIVEQDHFKFKEQYEKLMTQLNELLEQKEVLQCQIKQQRELNNKSNATKDTELEQKTQEISRMISSQSKLDLETRLMQEKLQIVTGNLDEARKKEALRNEANESRNVDDVRKAEENVLHAQDKIRELEGIKQATLIELEDRNKNISNLREQLKTMENNHTTSYKEMQGIITELQGKVAEAESRIMSLTQELALAEEARQEISTIIDKKDSLLAQKDEEIKEKNISLVQKDTQLMEISSQKARADELLARKDNEIEEVLAGNSKEIDKLSAQKDEEINETLSKRSRDMDELLARKDREIDEAQMDIARLQTEVTIAKAELEGAYGSRSQRAAQVAANPLIQKEIDSLLNTNNELVSEIATLRAQVLEAGINNKEIVELKAQIDSLIGDNKKLVEEVVALQNQGLGTETDDKGKLEELKKELADVLEEYETMTKASIEWEKEREQFERTIDKLWDTKLEVEAQLNDEKVRWLGMRSPGISASAEGLSPANTSTTVLKNEFKRMMRDTRDENAKILRAEQAERRRLEEELRALRRMQGFGRSGSSQGFLSPV</sequence>
<evidence type="ECO:0000256" key="1">
    <source>
        <dbReference type="SAM" id="Coils"/>
    </source>
</evidence>
<feature type="compositionally biased region" description="Polar residues" evidence="2">
    <location>
        <begin position="1"/>
        <end position="32"/>
    </location>
</feature>
<evidence type="ECO:0000259" key="4">
    <source>
        <dbReference type="Pfam" id="PF25078"/>
    </source>
</evidence>
<protein>
    <submittedName>
        <fullName evidence="5">BgTH12-03001</fullName>
    </submittedName>
</protein>
<proteinExistence type="predicted"/>
<gene>
    <name evidence="5" type="ORF">BGTH12_LOCUS4692</name>
</gene>
<feature type="domain" description="DUF7801" evidence="4">
    <location>
        <begin position="642"/>
        <end position="729"/>
    </location>
</feature>
<dbReference type="Proteomes" id="UP000683417">
    <property type="component" value="Unassembled WGS sequence"/>
</dbReference>
<feature type="region of interest" description="Disordered" evidence="2">
    <location>
        <begin position="1"/>
        <end position="63"/>
    </location>
</feature>
<evidence type="ECO:0000259" key="3">
    <source>
        <dbReference type="Pfam" id="PF15456"/>
    </source>
</evidence>
<accession>A0A9W4GF91</accession>
<feature type="domain" description="Up-regulated during septation protein 1" evidence="3">
    <location>
        <begin position="105"/>
        <end position="235"/>
    </location>
</feature>
<feature type="coiled-coil region" evidence="1">
    <location>
        <begin position="363"/>
        <end position="397"/>
    </location>
</feature>
<feature type="coiled-coil region" evidence="1">
    <location>
        <begin position="189"/>
        <end position="216"/>
    </location>
</feature>
<dbReference type="InterPro" id="IPR056703">
    <property type="entry name" value="DUF7801"/>
</dbReference>
<keyword evidence="1" id="KW-0175">Coiled coil</keyword>
<reference evidence="5" key="1">
    <citation type="submission" date="2020-10" db="EMBL/GenBank/DDBJ databases">
        <authorList>
            <person name="Muller C M."/>
        </authorList>
    </citation>
    <scope>NUCLEOTIDE SEQUENCE</scope>
    <source>
        <strain evidence="5">THUN-12</strain>
    </source>
</reference>
<feature type="domain" description="DUF7801" evidence="4">
    <location>
        <begin position="732"/>
        <end position="827"/>
    </location>
</feature>
<dbReference type="EMBL" id="CAJHIT010000007">
    <property type="protein sequence ID" value="CAD6503334.1"/>
    <property type="molecule type" value="Genomic_DNA"/>
</dbReference>
<organism evidence="5 6">
    <name type="scientific">Blumeria graminis f. sp. triticale</name>
    <dbReference type="NCBI Taxonomy" id="1689686"/>
    <lineage>
        <taxon>Eukaryota</taxon>
        <taxon>Fungi</taxon>
        <taxon>Dikarya</taxon>
        <taxon>Ascomycota</taxon>
        <taxon>Pezizomycotina</taxon>
        <taxon>Leotiomycetes</taxon>
        <taxon>Erysiphales</taxon>
        <taxon>Erysiphaceae</taxon>
        <taxon>Blumeria</taxon>
    </lineage>
</organism>
<feature type="coiled-coil region" evidence="1">
    <location>
        <begin position="862"/>
        <end position="889"/>
    </location>
</feature>
<dbReference type="AlphaFoldDB" id="A0A9W4GF91"/>
<comment type="caution">
    <text evidence="5">The sequence shown here is derived from an EMBL/GenBank/DDBJ whole genome shotgun (WGS) entry which is preliminary data.</text>
</comment>
<name>A0A9W4GF91_BLUGR</name>
<feature type="coiled-coil region" evidence="1">
    <location>
        <begin position="466"/>
        <end position="674"/>
    </location>
</feature>